<comment type="cofactor">
    <cofactor evidence="1">
        <name>FAD</name>
        <dbReference type="ChEBI" id="CHEBI:57692"/>
    </cofactor>
</comment>
<dbReference type="AlphaFoldDB" id="F6EN55"/>
<dbReference type="InterPro" id="IPR008333">
    <property type="entry name" value="Cbr1-like_FAD-bd_dom"/>
</dbReference>
<evidence type="ECO:0000313" key="11">
    <source>
        <dbReference type="EMBL" id="AEF39372.1"/>
    </source>
</evidence>
<dbReference type="SUPFAM" id="SSF63380">
    <property type="entry name" value="Riboflavin synthase domain-like"/>
    <property type="match status" value="1"/>
</dbReference>
<dbReference type="SUPFAM" id="SSF54292">
    <property type="entry name" value="2Fe-2S ferredoxin-like"/>
    <property type="match status" value="1"/>
</dbReference>
<dbReference type="EMBL" id="CP002786">
    <property type="protein sequence ID" value="AEF39372.1"/>
    <property type="molecule type" value="Genomic_DNA"/>
</dbReference>
<dbReference type="InterPro" id="IPR001433">
    <property type="entry name" value="OxRdtase_FAD/NAD-bd"/>
</dbReference>
<dbReference type="PROSITE" id="PS51085">
    <property type="entry name" value="2FE2S_FER_2"/>
    <property type="match status" value="1"/>
</dbReference>
<dbReference type="HOGENOM" id="CLU_003827_14_1_11"/>
<dbReference type="Proteomes" id="UP000009235">
    <property type="component" value="Chromosome"/>
</dbReference>
<feature type="domain" description="FAD-binding FR-type" evidence="10">
    <location>
        <begin position="14"/>
        <end position="120"/>
    </location>
</feature>
<dbReference type="OrthoDB" id="9796486at2"/>
<keyword evidence="7" id="KW-0408">Iron</keyword>
<dbReference type="InterPro" id="IPR012675">
    <property type="entry name" value="Beta-grasp_dom_sf"/>
</dbReference>
<organism evidence="11 12">
    <name type="scientific">Hoyosella subflava (strain DSM 45089 / JCM 17490 / NBRC 109087 / DQS3-9A1)</name>
    <name type="common">Amycolicicoccus subflavus</name>
    <dbReference type="NCBI Taxonomy" id="443218"/>
    <lineage>
        <taxon>Bacteria</taxon>
        <taxon>Bacillati</taxon>
        <taxon>Actinomycetota</taxon>
        <taxon>Actinomycetes</taxon>
        <taxon>Mycobacteriales</taxon>
        <taxon>Hoyosellaceae</taxon>
        <taxon>Hoyosella</taxon>
    </lineage>
</organism>
<dbReference type="GO" id="GO:0051537">
    <property type="term" value="F:2 iron, 2 sulfur cluster binding"/>
    <property type="evidence" value="ECO:0007669"/>
    <property type="project" value="UniProtKB-KW"/>
</dbReference>
<evidence type="ECO:0000256" key="3">
    <source>
        <dbReference type="ARBA" id="ARBA00022714"/>
    </source>
</evidence>
<dbReference type="PRINTS" id="PR00371">
    <property type="entry name" value="FPNCR"/>
</dbReference>
<dbReference type="Gene3D" id="3.10.20.30">
    <property type="match status" value="1"/>
</dbReference>
<dbReference type="eggNOG" id="COG1018">
    <property type="taxonomic scope" value="Bacteria"/>
</dbReference>
<dbReference type="InterPro" id="IPR001041">
    <property type="entry name" value="2Fe-2S_ferredoxin-type"/>
</dbReference>
<dbReference type="InterPro" id="IPR036010">
    <property type="entry name" value="2Fe-2S_ferredoxin-like_sf"/>
</dbReference>
<keyword evidence="12" id="KW-1185">Reference proteome</keyword>
<keyword evidence="2" id="KW-0285">Flavoprotein</keyword>
<dbReference type="InterPro" id="IPR001709">
    <property type="entry name" value="Flavoprot_Pyr_Nucl_cyt_Rdtase"/>
</dbReference>
<dbReference type="PRINTS" id="PR00409">
    <property type="entry name" value="PHDIOXRDTASE"/>
</dbReference>
<gene>
    <name evidence="11" type="ordered locus">AS9A_0920</name>
</gene>
<dbReference type="Pfam" id="PF00111">
    <property type="entry name" value="Fer2"/>
    <property type="match status" value="1"/>
</dbReference>
<sequence>MTANDLPEPDLPDAEFCRLHVSRIIAETHDARSFELEVPGDLADRFRYRPGQFLTLRVPSDRTGSVGRCYSLSSAPHEDGPLKVTVKRVRDGYGSNWLCDNATEGMAIDVLPPAGVFTPKSLDNDLLLFAGGSGITPIMSILKSVLARGTGRLTLIYANRDEQSVIFASELTQLSAAHPDRLTVLHWLETVQGLPTGEQLAGLAQPWADRNVFICGPGAFMDAASAALASLNVERKRVHIEKFISLSRNPFEVEDVPESESDDAASTAEPASLKVDLDGEQHAFSWPRNKKLLDFLLEKGLDAPYSCREGACSACACRIVSGDVKMLHNEVLEPEDLNDGIVLACQSLPVTDDVAVSYE</sequence>
<evidence type="ECO:0000256" key="1">
    <source>
        <dbReference type="ARBA" id="ARBA00001974"/>
    </source>
</evidence>
<name>F6EN55_HOYSD</name>
<dbReference type="RefSeq" id="WP_013805721.1">
    <property type="nucleotide sequence ID" value="NC_015564.1"/>
</dbReference>
<dbReference type="CDD" id="cd06214">
    <property type="entry name" value="PA_degradation_oxidoreductase_like"/>
    <property type="match status" value="1"/>
</dbReference>
<dbReference type="InterPro" id="IPR017927">
    <property type="entry name" value="FAD-bd_FR_type"/>
</dbReference>
<keyword evidence="5" id="KW-0274">FAD</keyword>
<keyword evidence="3" id="KW-0001">2Fe-2S</keyword>
<reference evidence="11 12" key="1">
    <citation type="journal article" date="2011" name="J. Bacteriol.">
        <title>Complete genome sequence of Amycolicicoccus subflavus DQS3-9A1T, an actinomycete isolated from crude oil-polluted soil.</title>
        <authorList>
            <person name="Cai M."/>
            <person name="Chen W.M."/>
            <person name="Nie Y."/>
            <person name="Chi C.Q."/>
            <person name="Wang Y.N."/>
            <person name="Tang Y.Q."/>
            <person name="Li G.Y."/>
            <person name="Wu X.L."/>
        </authorList>
    </citation>
    <scope>NUCLEOTIDE SEQUENCE [LARGE SCALE GENOMIC DNA]</scope>
    <source>
        <strain evidence="12">DSM 45089 / DQS3-9A1</strain>
    </source>
</reference>
<dbReference type="PANTHER" id="PTHR47354">
    <property type="entry name" value="NADH OXIDOREDUCTASE HCR"/>
    <property type="match status" value="1"/>
</dbReference>
<proteinExistence type="predicted"/>
<keyword evidence="8" id="KW-0411">Iron-sulfur</keyword>
<dbReference type="GO" id="GO:0046872">
    <property type="term" value="F:metal ion binding"/>
    <property type="evidence" value="ECO:0007669"/>
    <property type="project" value="UniProtKB-KW"/>
</dbReference>
<evidence type="ECO:0000256" key="4">
    <source>
        <dbReference type="ARBA" id="ARBA00022723"/>
    </source>
</evidence>
<dbReference type="PANTHER" id="PTHR47354:SF8">
    <property type="entry name" value="1,2-PHENYLACETYL-COA EPOXIDASE, SUBUNIT E"/>
    <property type="match status" value="1"/>
</dbReference>
<dbReference type="PROSITE" id="PS00197">
    <property type="entry name" value="2FE2S_FER_1"/>
    <property type="match status" value="1"/>
</dbReference>
<dbReference type="Gene3D" id="3.40.50.80">
    <property type="entry name" value="Nucleotide-binding domain of ferredoxin-NADP reductase (FNR) module"/>
    <property type="match status" value="1"/>
</dbReference>
<accession>F6EN55</accession>
<dbReference type="Gene3D" id="2.40.30.10">
    <property type="entry name" value="Translation factors"/>
    <property type="match status" value="1"/>
</dbReference>
<evidence type="ECO:0000256" key="2">
    <source>
        <dbReference type="ARBA" id="ARBA00022630"/>
    </source>
</evidence>
<dbReference type="GO" id="GO:0016491">
    <property type="term" value="F:oxidoreductase activity"/>
    <property type="evidence" value="ECO:0007669"/>
    <property type="project" value="UniProtKB-KW"/>
</dbReference>
<dbReference type="Pfam" id="PF00970">
    <property type="entry name" value="FAD_binding_6"/>
    <property type="match status" value="1"/>
</dbReference>
<evidence type="ECO:0000313" key="12">
    <source>
        <dbReference type="Proteomes" id="UP000009235"/>
    </source>
</evidence>
<evidence type="ECO:0000256" key="6">
    <source>
        <dbReference type="ARBA" id="ARBA00023002"/>
    </source>
</evidence>
<dbReference type="InterPro" id="IPR050415">
    <property type="entry name" value="MRET"/>
</dbReference>
<protein>
    <submittedName>
        <fullName evidence="11">Ferredoxin reductase</fullName>
    </submittedName>
</protein>
<evidence type="ECO:0000259" key="9">
    <source>
        <dbReference type="PROSITE" id="PS51085"/>
    </source>
</evidence>
<feature type="domain" description="2Fe-2S ferredoxin-type" evidence="9">
    <location>
        <begin position="271"/>
        <end position="359"/>
    </location>
</feature>
<keyword evidence="4" id="KW-0479">Metal-binding</keyword>
<evidence type="ECO:0000256" key="5">
    <source>
        <dbReference type="ARBA" id="ARBA00022827"/>
    </source>
</evidence>
<dbReference type="KEGG" id="asd:AS9A_0920"/>
<dbReference type="InterPro" id="IPR039261">
    <property type="entry name" value="FNR_nucleotide-bd"/>
</dbReference>
<dbReference type="STRING" id="443218.AS9A_0920"/>
<keyword evidence="6" id="KW-0560">Oxidoreductase</keyword>
<dbReference type="Pfam" id="PF00175">
    <property type="entry name" value="NAD_binding_1"/>
    <property type="match status" value="1"/>
</dbReference>
<evidence type="ECO:0000259" key="10">
    <source>
        <dbReference type="PROSITE" id="PS51384"/>
    </source>
</evidence>
<evidence type="ECO:0000256" key="8">
    <source>
        <dbReference type="ARBA" id="ARBA00023014"/>
    </source>
</evidence>
<dbReference type="InterPro" id="IPR017938">
    <property type="entry name" value="Riboflavin_synthase-like_b-brl"/>
</dbReference>
<evidence type="ECO:0000256" key="7">
    <source>
        <dbReference type="ARBA" id="ARBA00023004"/>
    </source>
</evidence>
<dbReference type="CDD" id="cd00207">
    <property type="entry name" value="fer2"/>
    <property type="match status" value="1"/>
</dbReference>
<dbReference type="InterPro" id="IPR006058">
    <property type="entry name" value="2Fe2S_fd_BS"/>
</dbReference>
<dbReference type="PROSITE" id="PS51384">
    <property type="entry name" value="FAD_FR"/>
    <property type="match status" value="1"/>
</dbReference>
<dbReference type="SUPFAM" id="SSF52343">
    <property type="entry name" value="Ferredoxin reductase-like, C-terminal NADP-linked domain"/>
    <property type="match status" value="1"/>
</dbReference>
<dbReference type="GO" id="GO:0050660">
    <property type="term" value="F:flavin adenine dinucleotide binding"/>
    <property type="evidence" value="ECO:0007669"/>
    <property type="project" value="TreeGrafter"/>
</dbReference>